<keyword evidence="1" id="KW-0614">Plasmid</keyword>
<sequence length="224" mass="24989">MSSRSVRPAWVGSSHPLFSAFARISSTAVLSCSRSSSCPAWISCPAVFGLVGPANMARRRRPRSSRSFDETHEPRSWPVWPLLSTTVCVASTAAHDGELMSGNITALVDRSLQSEIYRKTFLVIARIKYSRDHSVRLGRILYCPGPAHKNAPSFPCCCRGGTLLGSNRKPRRTLDRCRTITRLLCRVISFRRRCERAIRCRFCSQGSHELQKGTELASRLAPTH</sequence>
<dbReference type="KEGG" id="ngl:RG1141_PA15160"/>
<accession>A0A068TJ28</accession>
<gene>
    <name evidence="1" type="ORF">RG1141_PA15160</name>
</gene>
<dbReference type="AlphaFoldDB" id="A0A068TJ28"/>
<proteinExistence type="predicted"/>
<dbReference type="HOGENOM" id="CLU_1233951_0_0_5"/>
<dbReference type="EMBL" id="HG938356">
    <property type="protein sequence ID" value="CDN58348.1"/>
    <property type="molecule type" value="Genomic_DNA"/>
</dbReference>
<organism evidence="1 2">
    <name type="scientific">Neorhizobium galegae bv. officinalis bv. officinalis str. HAMBI 1141</name>
    <dbReference type="NCBI Taxonomy" id="1028801"/>
    <lineage>
        <taxon>Bacteria</taxon>
        <taxon>Pseudomonadati</taxon>
        <taxon>Pseudomonadota</taxon>
        <taxon>Alphaproteobacteria</taxon>
        <taxon>Hyphomicrobiales</taxon>
        <taxon>Rhizobiaceae</taxon>
        <taxon>Rhizobium/Agrobacterium group</taxon>
        <taxon>Neorhizobium</taxon>
    </lineage>
</organism>
<dbReference type="Proteomes" id="UP000028186">
    <property type="component" value="Plasmid pHAMBI1141a"/>
</dbReference>
<evidence type="ECO:0000313" key="2">
    <source>
        <dbReference type="Proteomes" id="UP000028186"/>
    </source>
</evidence>
<protein>
    <submittedName>
        <fullName evidence="1">Uncharacterized protein</fullName>
    </submittedName>
</protein>
<geneLocation type="plasmid" evidence="2">
    <name>II</name>
</geneLocation>
<reference evidence="2" key="1">
    <citation type="journal article" date="2014" name="BMC Genomics">
        <title>Genome sequencing of two Neorhizobium galegae strains reveals a noeT gene responsible for the unusual acetylation of the nodulation factors.</title>
        <authorList>
            <person name="Osterman J."/>
            <person name="Marsh J."/>
            <person name="Laine P.K."/>
            <person name="Zeng Z."/>
            <person name="Alatalo E."/>
            <person name="Sullivan J.T."/>
            <person name="Young J.P."/>
            <person name="Thomas-Oates J."/>
            <person name="Paulin L."/>
            <person name="Lindstrom K."/>
        </authorList>
    </citation>
    <scope>NUCLEOTIDE SEQUENCE [LARGE SCALE GENOMIC DNA]</scope>
    <source>
        <strain evidence="2">HAMBI 1141</strain>
        <plasmid evidence="2">II</plasmid>
    </source>
</reference>
<name>A0A068TJ28_NEOGA</name>
<evidence type="ECO:0000313" key="1">
    <source>
        <dbReference type="EMBL" id="CDN58348.1"/>
    </source>
</evidence>